<evidence type="ECO:0000313" key="9">
    <source>
        <dbReference type="EMBL" id="SDX92052.1"/>
    </source>
</evidence>
<feature type="chain" id="PRO_5046651194" evidence="8">
    <location>
        <begin position="28"/>
        <end position="457"/>
    </location>
</feature>
<protein>
    <submittedName>
        <fullName evidence="9">Outer membrane protein</fullName>
    </submittedName>
</protein>
<keyword evidence="10" id="KW-1185">Reference proteome</keyword>
<keyword evidence="5" id="KW-0812">Transmembrane</keyword>
<evidence type="ECO:0000256" key="3">
    <source>
        <dbReference type="ARBA" id="ARBA00022448"/>
    </source>
</evidence>
<sequence length="457" mass="48357">MNKTNRQILGRLGAAAMAIALASPASAETLADAMISAYRNSHLLEQNRAVLRAADENVAINVSSLRPTLGLAGSVTSSHPATFSTLNKNLYGTLGLQASMTLLDFGRTRAAIEGAKQSALATRAALVGVEQQVLLGAVKAYMDVRNAQEVVHLNDGSVRVLRQQLKAARDRFDVGEITRTDVAQAQAALAAAHSKLTAAQGQLAMAREAYKAAVGHYPGKLSRPPKAPAIPRSLKDAAAIAQHDQPALKQAQYQVKAAEYAVKRAKAQVRPTLSATAQYGINSLSNTQLQGVLTLSQPIYAGGKISAYYRQALAQEDQNKAALLQTAVQVTQNVGNAWAQLAVARSSITAYDEQIRAAKTAYTGVQEEAKLGSRTTLNVLNAEQALLDARASRVSAGTNEYVAVYQLLASMGLLTAKHLGLGVPSYDPTAYYNAVKSAPATSVQGRALDRVLKSMGK</sequence>
<comment type="subcellular location">
    <subcellularLocation>
        <location evidence="1">Cell outer membrane</location>
    </subcellularLocation>
</comment>
<keyword evidence="4" id="KW-1134">Transmembrane beta strand</keyword>
<dbReference type="EMBL" id="FNOB01000044">
    <property type="protein sequence ID" value="SDX92052.1"/>
    <property type="molecule type" value="Genomic_DNA"/>
</dbReference>
<evidence type="ECO:0000256" key="1">
    <source>
        <dbReference type="ARBA" id="ARBA00004442"/>
    </source>
</evidence>
<dbReference type="RefSeq" id="WP_035840987.1">
    <property type="nucleotide sequence ID" value="NZ_BNAB01000041.1"/>
</dbReference>
<organism evidence="9 10">
    <name type="scientific">Allgaiera indica</name>
    <dbReference type="NCBI Taxonomy" id="765699"/>
    <lineage>
        <taxon>Bacteria</taxon>
        <taxon>Pseudomonadati</taxon>
        <taxon>Pseudomonadota</taxon>
        <taxon>Alphaproteobacteria</taxon>
        <taxon>Rhodobacterales</taxon>
        <taxon>Paracoccaceae</taxon>
        <taxon>Allgaiera</taxon>
    </lineage>
</organism>
<keyword evidence="6" id="KW-0472">Membrane</keyword>
<dbReference type="InterPro" id="IPR010130">
    <property type="entry name" value="T1SS_OMP_TolC"/>
</dbReference>
<name>A0A1H3FLY1_9RHOB</name>
<feature type="signal peptide" evidence="8">
    <location>
        <begin position="1"/>
        <end position="27"/>
    </location>
</feature>
<dbReference type="PANTHER" id="PTHR30026">
    <property type="entry name" value="OUTER MEMBRANE PROTEIN TOLC"/>
    <property type="match status" value="1"/>
</dbReference>
<keyword evidence="8" id="KW-0732">Signal</keyword>
<keyword evidence="3" id="KW-0813">Transport</keyword>
<reference evidence="9 10" key="1">
    <citation type="submission" date="2016-10" db="EMBL/GenBank/DDBJ databases">
        <authorList>
            <person name="Varghese N."/>
            <person name="Submissions S."/>
        </authorList>
    </citation>
    <scope>NUCLEOTIDE SEQUENCE [LARGE SCALE GENOMIC DNA]</scope>
    <source>
        <strain evidence="9 10">DSM 24802</strain>
    </source>
</reference>
<gene>
    <name evidence="9" type="ORF">SAMN05444006_1446</name>
</gene>
<evidence type="ECO:0000256" key="5">
    <source>
        <dbReference type="ARBA" id="ARBA00022692"/>
    </source>
</evidence>
<comment type="similarity">
    <text evidence="2">Belongs to the outer membrane factor (OMF) (TC 1.B.17) family.</text>
</comment>
<dbReference type="SUPFAM" id="SSF56954">
    <property type="entry name" value="Outer membrane efflux proteins (OEP)"/>
    <property type="match status" value="1"/>
</dbReference>
<evidence type="ECO:0000256" key="4">
    <source>
        <dbReference type="ARBA" id="ARBA00022452"/>
    </source>
</evidence>
<evidence type="ECO:0000256" key="7">
    <source>
        <dbReference type="ARBA" id="ARBA00023237"/>
    </source>
</evidence>
<evidence type="ECO:0000256" key="2">
    <source>
        <dbReference type="ARBA" id="ARBA00007613"/>
    </source>
</evidence>
<keyword evidence="7" id="KW-0998">Cell outer membrane</keyword>
<proteinExistence type="inferred from homology"/>
<accession>A0A1H3FLY1</accession>
<dbReference type="PROSITE" id="PS51318">
    <property type="entry name" value="TAT"/>
    <property type="match status" value="1"/>
</dbReference>
<dbReference type="NCBIfam" id="TIGR01844">
    <property type="entry name" value="type_I_sec_TolC"/>
    <property type="match status" value="1"/>
</dbReference>
<dbReference type="PANTHER" id="PTHR30026:SF22">
    <property type="entry name" value="OUTER MEMBRANE EFFLUX PROTEIN"/>
    <property type="match status" value="1"/>
</dbReference>
<dbReference type="InterPro" id="IPR003423">
    <property type="entry name" value="OMP_efflux"/>
</dbReference>
<dbReference type="Gene3D" id="1.20.1600.10">
    <property type="entry name" value="Outer membrane efflux proteins (OEP)"/>
    <property type="match status" value="1"/>
</dbReference>
<dbReference type="InterPro" id="IPR006311">
    <property type="entry name" value="TAT_signal"/>
</dbReference>
<dbReference type="Pfam" id="PF02321">
    <property type="entry name" value="OEP"/>
    <property type="match status" value="2"/>
</dbReference>
<dbReference type="InterPro" id="IPR051906">
    <property type="entry name" value="TolC-like"/>
</dbReference>
<evidence type="ECO:0000256" key="6">
    <source>
        <dbReference type="ARBA" id="ARBA00023136"/>
    </source>
</evidence>
<comment type="caution">
    <text evidence="9">The sequence shown here is derived from an EMBL/GenBank/DDBJ whole genome shotgun (WGS) entry which is preliminary data.</text>
</comment>
<evidence type="ECO:0000313" key="10">
    <source>
        <dbReference type="Proteomes" id="UP000199541"/>
    </source>
</evidence>
<evidence type="ECO:0000256" key="8">
    <source>
        <dbReference type="SAM" id="SignalP"/>
    </source>
</evidence>
<dbReference type="Proteomes" id="UP000199541">
    <property type="component" value="Unassembled WGS sequence"/>
</dbReference>